<dbReference type="RefSeq" id="WP_086889366.1">
    <property type="nucleotide sequence ID" value="NZ_CP019893.1"/>
</dbReference>
<sequence length="157" mass="16917">MDRSILVAHDGSEAAQRALEYALETFPGSRLVLFHAIDPFEVRPGDETDRGQPLTADWFDEHRDDATALFEDALANVDDAWLVDHESGADGEREGSSVETEIGVGSPGQAIVAAVEDLEVDQVVLGGTGRHDVTEARLGSVAELVVRRVDVPVTVVR</sequence>
<evidence type="ECO:0000313" key="2">
    <source>
        <dbReference type="EMBL" id="ARS91001.1"/>
    </source>
</evidence>
<evidence type="ECO:0000313" key="3">
    <source>
        <dbReference type="Proteomes" id="UP000250088"/>
    </source>
</evidence>
<dbReference type="AlphaFoldDB" id="A0A2Z2HUY1"/>
<reference evidence="3" key="1">
    <citation type="submission" date="2017-02" db="EMBL/GenBank/DDBJ databases">
        <title>Natronthermophilus aegyptiacus gen. nov.,sp. nov., an aerobic, extremely halophilic alkalithermophilic archaeon isolated from the athalassohaline Wadi An Natrun, Egypt.</title>
        <authorList>
            <person name="Zhao B."/>
        </authorList>
    </citation>
    <scope>NUCLEOTIDE SEQUENCE [LARGE SCALE GENOMIC DNA]</scope>
    <source>
        <strain evidence="3">JW/NM-HA 15</strain>
    </source>
</reference>
<dbReference type="PRINTS" id="PR01438">
    <property type="entry name" value="UNVRSLSTRESS"/>
</dbReference>
<dbReference type="InterPro" id="IPR006015">
    <property type="entry name" value="Universal_stress_UspA"/>
</dbReference>
<feature type="domain" description="UspA" evidence="1">
    <location>
        <begin position="3"/>
        <end position="157"/>
    </location>
</feature>
<dbReference type="PANTHER" id="PTHR31964:SF113">
    <property type="entry name" value="USPA DOMAIN-CONTAINING PROTEIN"/>
    <property type="match status" value="1"/>
</dbReference>
<dbReference type="Gene3D" id="3.40.50.620">
    <property type="entry name" value="HUPs"/>
    <property type="match status" value="1"/>
</dbReference>
<accession>A0A2Z2HUY1</accession>
<dbReference type="KEGG" id="naj:B1756_15515"/>
<dbReference type="OrthoDB" id="105697at2157"/>
<dbReference type="PANTHER" id="PTHR31964">
    <property type="entry name" value="ADENINE NUCLEOTIDE ALPHA HYDROLASES-LIKE SUPERFAMILY PROTEIN"/>
    <property type="match status" value="1"/>
</dbReference>
<dbReference type="Proteomes" id="UP000250088">
    <property type="component" value="Chromosome"/>
</dbReference>
<protein>
    <submittedName>
        <fullName evidence="2">Universal stress protein UspA</fullName>
    </submittedName>
</protein>
<keyword evidence="3" id="KW-1185">Reference proteome</keyword>
<dbReference type="GeneID" id="32895510"/>
<dbReference type="InterPro" id="IPR006016">
    <property type="entry name" value="UspA"/>
</dbReference>
<dbReference type="Pfam" id="PF00582">
    <property type="entry name" value="Usp"/>
    <property type="match status" value="1"/>
</dbReference>
<proteinExistence type="predicted"/>
<organism evidence="2 3">
    <name type="scientific">Natrarchaeobaculum aegyptiacum</name>
    <dbReference type="NCBI Taxonomy" id="745377"/>
    <lineage>
        <taxon>Archaea</taxon>
        <taxon>Methanobacteriati</taxon>
        <taxon>Methanobacteriota</taxon>
        <taxon>Stenosarchaea group</taxon>
        <taxon>Halobacteria</taxon>
        <taxon>Halobacteriales</taxon>
        <taxon>Natrialbaceae</taxon>
        <taxon>Natrarchaeobaculum</taxon>
    </lineage>
</organism>
<dbReference type="EMBL" id="CP019893">
    <property type="protein sequence ID" value="ARS91001.1"/>
    <property type="molecule type" value="Genomic_DNA"/>
</dbReference>
<dbReference type="SUPFAM" id="SSF52402">
    <property type="entry name" value="Adenine nucleotide alpha hydrolases-like"/>
    <property type="match status" value="1"/>
</dbReference>
<evidence type="ECO:0000259" key="1">
    <source>
        <dbReference type="Pfam" id="PF00582"/>
    </source>
</evidence>
<dbReference type="InterPro" id="IPR014729">
    <property type="entry name" value="Rossmann-like_a/b/a_fold"/>
</dbReference>
<dbReference type="CDD" id="cd00293">
    <property type="entry name" value="USP-like"/>
    <property type="match status" value="1"/>
</dbReference>
<name>A0A2Z2HUY1_9EURY</name>
<gene>
    <name evidence="2" type="ORF">B1756_15515</name>
</gene>